<accession>A0A1Y2AEP7</accession>
<reference evidence="2 3" key="1">
    <citation type="submission" date="2016-08" db="EMBL/GenBank/DDBJ databases">
        <title>A Parts List for Fungal Cellulosomes Revealed by Comparative Genomics.</title>
        <authorList>
            <consortium name="DOE Joint Genome Institute"/>
            <person name="Haitjema C.H."/>
            <person name="Gilmore S.P."/>
            <person name="Henske J.K."/>
            <person name="Solomon K.V."/>
            <person name="De Groot R."/>
            <person name="Kuo A."/>
            <person name="Mondo S.J."/>
            <person name="Salamov A.A."/>
            <person name="Labutti K."/>
            <person name="Zhao Z."/>
            <person name="Chiniquy J."/>
            <person name="Barry K."/>
            <person name="Brewer H.M."/>
            <person name="Purvine S.O."/>
            <person name="Wright A.T."/>
            <person name="Boxma B."/>
            <person name="Van Alen T."/>
            <person name="Hackstein J.H."/>
            <person name="Baker S.E."/>
            <person name="Grigoriev I.V."/>
            <person name="O'Malley M.A."/>
        </authorList>
    </citation>
    <scope>NUCLEOTIDE SEQUENCE [LARGE SCALE GENOMIC DNA]</scope>
    <source>
        <strain evidence="2 3">G1</strain>
    </source>
</reference>
<dbReference type="OrthoDB" id="2107086at2759"/>
<feature type="region of interest" description="Disordered" evidence="1">
    <location>
        <begin position="281"/>
        <end position="309"/>
    </location>
</feature>
<evidence type="ECO:0000313" key="2">
    <source>
        <dbReference type="EMBL" id="ORY21063.1"/>
    </source>
</evidence>
<dbReference type="Proteomes" id="UP000193920">
    <property type="component" value="Unassembled WGS sequence"/>
</dbReference>
<dbReference type="InterPro" id="IPR050583">
    <property type="entry name" value="Mycobacterial_A85_antigen"/>
</dbReference>
<gene>
    <name evidence="2" type="ORF">LY90DRAFT_432637</name>
</gene>
<dbReference type="InterPro" id="IPR000801">
    <property type="entry name" value="Esterase-like"/>
</dbReference>
<dbReference type="Pfam" id="PF00756">
    <property type="entry name" value="Esterase"/>
    <property type="match status" value="1"/>
</dbReference>
<dbReference type="Gene3D" id="3.40.50.1820">
    <property type="entry name" value="alpha/beta hydrolase"/>
    <property type="match status" value="1"/>
</dbReference>
<keyword evidence="2" id="KW-0378">Hydrolase</keyword>
<dbReference type="EMBL" id="MCOG01000273">
    <property type="protein sequence ID" value="ORY21063.1"/>
    <property type="molecule type" value="Genomic_DNA"/>
</dbReference>
<feature type="compositionally biased region" description="Basic residues" evidence="1">
    <location>
        <begin position="288"/>
        <end position="309"/>
    </location>
</feature>
<sequence>MDKVKPTEFCPPEYLEMKEGVEYPKVENITYYSTTTESKRPLIVVLPPNYSKSKKYPVLYLLHGIMTDGSFMLQEGFGTITIPGNLIHEHKAKELIMVLPNQYAPAPGTEVEPALNEKYFAGYNNFINDLINDIMPYMKKNYSIATGKENTAIAGYSFGGRNSLYIALQRPDLFGFVGAFSPAPGLLPADDIFSGHHIGLYQEEKEIHYTGEAPYLTMISCGTNDTVVGTFPESYHNAFAKNNEDHVWYQITGADHIDNVSVTSPVYNFIKSIFGQLNEEKNKPGKSTTKKTIKTKTKKTKSVKKTKTKKVVKNTVIKKVKKTKTNSKGAKSN</sequence>
<dbReference type="GO" id="GO:0016787">
    <property type="term" value="F:hydrolase activity"/>
    <property type="evidence" value="ECO:0007669"/>
    <property type="project" value="UniProtKB-KW"/>
</dbReference>
<dbReference type="InterPro" id="IPR029058">
    <property type="entry name" value="AB_hydrolase_fold"/>
</dbReference>
<dbReference type="STRING" id="1754190.A0A1Y2AEP7"/>
<evidence type="ECO:0000256" key="1">
    <source>
        <dbReference type="SAM" id="MobiDB-lite"/>
    </source>
</evidence>
<organism evidence="2 3">
    <name type="scientific">Neocallimastix californiae</name>
    <dbReference type="NCBI Taxonomy" id="1754190"/>
    <lineage>
        <taxon>Eukaryota</taxon>
        <taxon>Fungi</taxon>
        <taxon>Fungi incertae sedis</taxon>
        <taxon>Chytridiomycota</taxon>
        <taxon>Chytridiomycota incertae sedis</taxon>
        <taxon>Neocallimastigomycetes</taxon>
        <taxon>Neocallimastigales</taxon>
        <taxon>Neocallimastigaceae</taxon>
        <taxon>Neocallimastix</taxon>
    </lineage>
</organism>
<dbReference type="AlphaFoldDB" id="A0A1Y2AEP7"/>
<evidence type="ECO:0000313" key="3">
    <source>
        <dbReference type="Proteomes" id="UP000193920"/>
    </source>
</evidence>
<dbReference type="PANTHER" id="PTHR48098">
    <property type="entry name" value="ENTEROCHELIN ESTERASE-RELATED"/>
    <property type="match status" value="1"/>
</dbReference>
<keyword evidence="3" id="KW-1185">Reference proteome</keyword>
<comment type="caution">
    <text evidence="2">The sequence shown here is derived from an EMBL/GenBank/DDBJ whole genome shotgun (WGS) entry which is preliminary data.</text>
</comment>
<name>A0A1Y2AEP7_9FUNG</name>
<protein>
    <submittedName>
        <fullName evidence="2">Alpha/beta-hydrolase</fullName>
    </submittedName>
</protein>
<proteinExistence type="predicted"/>
<dbReference type="SUPFAM" id="SSF53474">
    <property type="entry name" value="alpha/beta-Hydrolases"/>
    <property type="match status" value="1"/>
</dbReference>